<protein>
    <recommendedName>
        <fullName evidence="4">Cupredoxin</fullName>
    </recommendedName>
</protein>
<dbReference type="PANTHER" id="PTHR34883:SF15">
    <property type="entry name" value="EXTRACELLULAR SERINE-RICH PROTEIN"/>
    <property type="match status" value="1"/>
</dbReference>
<feature type="chain" id="PRO_5040380436" description="Cupredoxin" evidence="1">
    <location>
        <begin position="22"/>
        <end position="162"/>
    </location>
</feature>
<name>A0A9P5MXN2_9AGAM</name>
<evidence type="ECO:0000313" key="3">
    <source>
        <dbReference type="Proteomes" id="UP000759537"/>
    </source>
</evidence>
<feature type="signal peptide" evidence="1">
    <location>
        <begin position="1"/>
        <end position="21"/>
    </location>
</feature>
<dbReference type="InterPro" id="IPR008972">
    <property type="entry name" value="Cupredoxin"/>
</dbReference>
<dbReference type="InterPro" id="IPR052953">
    <property type="entry name" value="Ser-rich/MCO-related"/>
</dbReference>
<dbReference type="SUPFAM" id="SSF49503">
    <property type="entry name" value="Cupredoxins"/>
    <property type="match status" value="1"/>
</dbReference>
<dbReference type="EMBL" id="WHVB01000007">
    <property type="protein sequence ID" value="KAF8481159.1"/>
    <property type="molecule type" value="Genomic_DNA"/>
</dbReference>
<keyword evidence="3" id="KW-1185">Reference proteome</keyword>
<reference evidence="2" key="1">
    <citation type="submission" date="2019-10" db="EMBL/GenBank/DDBJ databases">
        <authorList>
            <consortium name="DOE Joint Genome Institute"/>
            <person name="Kuo A."/>
            <person name="Miyauchi S."/>
            <person name="Kiss E."/>
            <person name="Drula E."/>
            <person name="Kohler A."/>
            <person name="Sanchez-Garcia M."/>
            <person name="Andreopoulos B."/>
            <person name="Barry K.W."/>
            <person name="Bonito G."/>
            <person name="Buee M."/>
            <person name="Carver A."/>
            <person name="Chen C."/>
            <person name="Cichocki N."/>
            <person name="Clum A."/>
            <person name="Culley D."/>
            <person name="Crous P.W."/>
            <person name="Fauchery L."/>
            <person name="Girlanda M."/>
            <person name="Hayes R."/>
            <person name="Keri Z."/>
            <person name="LaButti K."/>
            <person name="Lipzen A."/>
            <person name="Lombard V."/>
            <person name="Magnuson J."/>
            <person name="Maillard F."/>
            <person name="Morin E."/>
            <person name="Murat C."/>
            <person name="Nolan M."/>
            <person name="Ohm R."/>
            <person name="Pangilinan J."/>
            <person name="Pereira M."/>
            <person name="Perotto S."/>
            <person name="Peter M."/>
            <person name="Riley R."/>
            <person name="Sitrit Y."/>
            <person name="Stielow B."/>
            <person name="Szollosi G."/>
            <person name="Zifcakova L."/>
            <person name="Stursova M."/>
            <person name="Spatafora J.W."/>
            <person name="Tedersoo L."/>
            <person name="Vaario L.-M."/>
            <person name="Yamada A."/>
            <person name="Yan M."/>
            <person name="Wang P."/>
            <person name="Xu J."/>
            <person name="Bruns T."/>
            <person name="Baldrian P."/>
            <person name="Vilgalys R."/>
            <person name="Henrissat B."/>
            <person name="Grigoriev I.V."/>
            <person name="Hibbett D."/>
            <person name="Nagy L.G."/>
            <person name="Martin F.M."/>
        </authorList>
    </citation>
    <scope>NUCLEOTIDE SEQUENCE</scope>
    <source>
        <strain evidence="2">Prilba</strain>
    </source>
</reference>
<dbReference type="PANTHER" id="PTHR34883">
    <property type="entry name" value="SERINE-RICH PROTEIN, PUTATIVE-RELATED-RELATED"/>
    <property type="match status" value="1"/>
</dbReference>
<reference evidence="2" key="2">
    <citation type="journal article" date="2020" name="Nat. Commun.">
        <title>Large-scale genome sequencing of mycorrhizal fungi provides insights into the early evolution of symbiotic traits.</title>
        <authorList>
            <person name="Miyauchi S."/>
            <person name="Kiss E."/>
            <person name="Kuo A."/>
            <person name="Drula E."/>
            <person name="Kohler A."/>
            <person name="Sanchez-Garcia M."/>
            <person name="Morin E."/>
            <person name="Andreopoulos B."/>
            <person name="Barry K.W."/>
            <person name="Bonito G."/>
            <person name="Buee M."/>
            <person name="Carver A."/>
            <person name="Chen C."/>
            <person name="Cichocki N."/>
            <person name="Clum A."/>
            <person name="Culley D."/>
            <person name="Crous P.W."/>
            <person name="Fauchery L."/>
            <person name="Girlanda M."/>
            <person name="Hayes R.D."/>
            <person name="Keri Z."/>
            <person name="LaButti K."/>
            <person name="Lipzen A."/>
            <person name="Lombard V."/>
            <person name="Magnuson J."/>
            <person name="Maillard F."/>
            <person name="Murat C."/>
            <person name="Nolan M."/>
            <person name="Ohm R.A."/>
            <person name="Pangilinan J."/>
            <person name="Pereira M.F."/>
            <person name="Perotto S."/>
            <person name="Peter M."/>
            <person name="Pfister S."/>
            <person name="Riley R."/>
            <person name="Sitrit Y."/>
            <person name="Stielow J.B."/>
            <person name="Szollosi G."/>
            <person name="Zifcakova L."/>
            <person name="Stursova M."/>
            <person name="Spatafora J.W."/>
            <person name="Tedersoo L."/>
            <person name="Vaario L.M."/>
            <person name="Yamada A."/>
            <person name="Yan M."/>
            <person name="Wang P."/>
            <person name="Xu J."/>
            <person name="Bruns T."/>
            <person name="Baldrian P."/>
            <person name="Vilgalys R."/>
            <person name="Dunand C."/>
            <person name="Henrissat B."/>
            <person name="Grigoriev I.V."/>
            <person name="Hibbett D."/>
            <person name="Nagy L.G."/>
            <person name="Martin F.M."/>
        </authorList>
    </citation>
    <scope>NUCLEOTIDE SEQUENCE</scope>
    <source>
        <strain evidence="2">Prilba</strain>
    </source>
</reference>
<gene>
    <name evidence="2" type="ORF">DFH94DRAFT_738418</name>
</gene>
<dbReference type="OrthoDB" id="1921208at2759"/>
<comment type="caution">
    <text evidence="2">The sequence shown here is derived from an EMBL/GenBank/DDBJ whole genome shotgun (WGS) entry which is preliminary data.</text>
</comment>
<keyword evidence="1" id="KW-0732">Signal</keyword>
<organism evidence="2 3">
    <name type="scientific">Russula ochroleuca</name>
    <dbReference type="NCBI Taxonomy" id="152965"/>
    <lineage>
        <taxon>Eukaryota</taxon>
        <taxon>Fungi</taxon>
        <taxon>Dikarya</taxon>
        <taxon>Basidiomycota</taxon>
        <taxon>Agaricomycotina</taxon>
        <taxon>Agaricomycetes</taxon>
        <taxon>Russulales</taxon>
        <taxon>Russulaceae</taxon>
        <taxon>Russula</taxon>
    </lineage>
</organism>
<dbReference type="AlphaFoldDB" id="A0A9P5MXN2"/>
<dbReference type="Proteomes" id="UP000759537">
    <property type="component" value="Unassembled WGS sequence"/>
</dbReference>
<proteinExistence type="predicted"/>
<dbReference type="CDD" id="cd00920">
    <property type="entry name" value="Cupredoxin"/>
    <property type="match status" value="1"/>
</dbReference>
<evidence type="ECO:0000313" key="2">
    <source>
        <dbReference type="EMBL" id="KAF8481159.1"/>
    </source>
</evidence>
<dbReference type="Gene3D" id="2.60.40.420">
    <property type="entry name" value="Cupredoxins - blue copper proteins"/>
    <property type="match status" value="1"/>
</dbReference>
<evidence type="ECO:0008006" key="4">
    <source>
        <dbReference type="Google" id="ProtNLM"/>
    </source>
</evidence>
<accession>A0A9P5MXN2</accession>
<sequence>MMFPTFALLSGIALFCSGVAAVTTHQINVSNDTAGLLFDPEYINAYVGDVVVFTFHPKNHSVTQSSFNAPCTPLPGGFDAGFVPVALGTSDYDLPTRQFTVNDTNPIWIHCRQAANTAASHCGKGMVFAVNPGAYGKFNSFENFKAEALAIGDLLTAVNATM</sequence>
<evidence type="ECO:0000256" key="1">
    <source>
        <dbReference type="SAM" id="SignalP"/>
    </source>
</evidence>